<dbReference type="PANTHER" id="PTHR46847">
    <property type="entry name" value="D-ALLOSE-BINDING PERIPLASMIC PROTEIN-RELATED"/>
    <property type="match status" value="1"/>
</dbReference>
<dbReference type="AlphaFoldDB" id="A0A2N5HDY1"/>
<comment type="caution">
    <text evidence="5">The sequence shown here is derived from an EMBL/GenBank/DDBJ whole genome shotgun (WGS) entry which is preliminary data.</text>
</comment>
<reference evidence="5 6" key="1">
    <citation type="submission" date="2017-11" db="EMBL/GenBank/DDBJ databases">
        <title>Comparitive Functional Genomics of Dry Heat Resistant strains isolated from the Viking Spacecraft.</title>
        <authorList>
            <person name="Seuylemezian A."/>
            <person name="Cooper K."/>
            <person name="Vaishampayan P."/>
        </authorList>
    </citation>
    <scope>NUCLEOTIDE SEQUENCE [LARGE SCALE GENOMIC DNA]</scope>
    <source>
        <strain evidence="5 6">V32-6</strain>
    </source>
</reference>
<dbReference type="InterPro" id="IPR025997">
    <property type="entry name" value="SBP_2_dom"/>
</dbReference>
<evidence type="ECO:0000256" key="2">
    <source>
        <dbReference type="ARBA" id="ARBA00007639"/>
    </source>
</evidence>
<dbReference type="GO" id="GO:0030313">
    <property type="term" value="C:cell envelope"/>
    <property type="evidence" value="ECO:0007669"/>
    <property type="project" value="UniProtKB-SubCell"/>
</dbReference>
<feature type="domain" description="Periplasmic binding protein" evidence="4">
    <location>
        <begin position="35"/>
        <end position="290"/>
    </location>
</feature>
<gene>
    <name evidence="5" type="ORF">CVD27_13770</name>
</gene>
<dbReference type="GO" id="GO:0030246">
    <property type="term" value="F:carbohydrate binding"/>
    <property type="evidence" value="ECO:0007669"/>
    <property type="project" value="UniProtKB-ARBA"/>
</dbReference>
<dbReference type="RefSeq" id="WP_101648481.1">
    <property type="nucleotide sequence ID" value="NZ_PGVE01000052.1"/>
</dbReference>
<evidence type="ECO:0000256" key="3">
    <source>
        <dbReference type="ARBA" id="ARBA00022729"/>
    </source>
</evidence>
<dbReference type="OrthoDB" id="6196975at2"/>
<evidence type="ECO:0000313" key="6">
    <source>
        <dbReference type="Proteomes" id="UP000234950"/>
    </source>
</evidence>
<dbReference type="Gene3D" id="3.40.50.2300">
    <property type="match status" value="2"/>
</dbReference>
<sequence length="323" mass="35760">MKKWLIGLSIIAILTAAFTWKVIYAKPVPKSPWKIIIIAKSKDLDFWKQVKWGTTTAGTEFHAETVFWAPSSEKNVNEQLKLMEKAIHNKPDAIILAAADYKRLAPLAQKAKEKGIHLLTVDSRLPDQLSEGHIATDNVRAAGQAADYLAHLVGGKGKLAIINTVAGTATAIEREKGFLQVIKKYPDIQVIDIKFSGSDVSEAYRLTKQILKDHADLKGFFGANEFTTLGIALANKEMGLTSEVKVVGFDSSPKILDLLRDRALEATVVQKPFNMGYLAVKQAVSILEGKPKGKLLYTDSEIITKDNMYSPENQKLLFPFEEH</sequence>
<name>A0A2N5HDY1_9BACI</name>
<comment type="subcellular location">
    <subcellularLocation>
        <location evidence="1">Cell envelope</location>
    </subcellularLocation>
</comment>
<evidence type="ECO:0000259" key="4">
    <source>
        <dbReference type="Pfam" id="PF13407"/>
    </source>
</evidence>
<dbReference type="SUPFAM" id="SSF53822">
    <property type="entry name" value="Periplasmic binding protein-like I"/>
    <property type="match status" value="1"/>
</dbReference>
<organism evidence="5 6">
    <name type="scientific">Neobacillus cucumis</name>
    <dbReference type="NCBI Taxonomy" id="1740721"/>
    <lineage>
        <taxon>Bacteria</taxon>
        <taxon>Bacillati</taxon>
        <taxon>Bacillota</taxon>
        <taxon>Bacilli</taxon>
        <taxon>Bacillales</taxon>
        <taxon>Bacillaceae</taxon>
        <taxon>Neobacillus</taxon>
    </lineage>
</organism>
<dbReference type="Proteomes" id="UP000234950">
    <property type="component" value="Unassembled WGS sequence"/>
</dbReference>
<dbReference type="InterPro" id="IPR028082">
    <property type="entry name" value="Peripla_BP_I"/>
</dbReference>
<dbReference type="Pfam" id="PF13407">
    <property type="entry name" value="Peripla_BP_4"/>
    <property type="match status" value="1"/>
</dbReference>
<evidence type="ECO:0000313" key="5">
    <source>
        <dbReference type="EMBL" id="PLS03734.1"/>
    </source>
</evidence>
<keyword evidence="6" id="KW-1185">Reference proteome</keyword>
<evidence type="ECO:0000256" key="1">
    <source>
        <dbReference type="ARBA" id="ARBA00004196"/>
    </source>
</evidence>
<accession>A0A2N5HDY1</accession>
<comment type="similarity">
    <text evidence="2">Belongs to the bacterial solute-binding protein 2 family.</text>
</comment>
<proteinExistence type="inferred from homology"/>
<keyword evidence="3" id="KW-0732">Signal</keyword>
<protein>
    <submittedName>
        <fullName evidence="5">LacI family transcriptional regulator</fullName>
    </submittedName>
</protein>
<dbReference type="PANTHER" id="PTHR46847:SF1">
    <property type="entry name" value="D-ALLOSE-BINDING PERIPLASMIC PROTEIN-RELATED"/>
    <property type="match status" value="1"/>
</dbReference>
<dbReference type="EMBL" id="PGVE01000052">
    <property type="protein sequence ID" value="PLS03734.1"/>
    <property type="molecule type" value="Genomic_DNA"/>
</dbReference>